<dbReference type="SUPFAM" id="SSF53756">
    <property type="entry name" value="UDP-Glycosyltransferase/glycogen phosphorylase"/>
    <property type="match status" value="1"/>
</dbReference>
<evidence type="ECO:0000259" key="2">
    <source>
        <dbReference type="Pfam" id="PF13477"/>
    </source>
</evidence>
<evidence type="ECO:0000313" key="3">
    <source>
        <dbReference type="EMBL" id="OBR68425.1"/>
    </source>
</evidence>
<dbReference type="GO" id="GO:0016757">
    <property type="term" value="F:glycosyltransferase activity"/>
    <property type="evidence" value="ECO:0007669"/>
    <property type="project" value="InterPro"/>
</dbReference>
<feature type="domain" description="Glycosyltransferase subfamily 4-like N-terminal" evidence="2">
    <location>
        <begin position="9"/>
        <end position="153"/>
    </location>
</feature>
<accession>A0A1A5YSN5</accession>
<dbReference type="PANTHER" id="PTHR12526:SF630">
    <property type="entry name" value="GLYCOSYLTRANSFERASE"/>
    <property type="match status" value="1"/>
</dbReference>
<dbReference type="Gene3D" id="3.40.50.2000">
    <property type="entry name" value="Glycogen Phosphorylase B"/>
    <property type="match status" value="2"/>
</dbReference>
<sequence length="376" mass="43352">MQEKCIVSKIMILSNHFITLYNFRRELIKRLIEEGNEVIISMPNFIENKYFIEMGCKIYNTDVDRRGINPIKDAYQLIRYLVLIKKINPDIILSYTIKPNIYGGIASRITRKKQISNITGTGATFLSDNFINKIAKIMYKFSLKNSYKVLFQNNGDKDFFISQKIVKDNYRVIPGSGVNLSDYQLTPLPSIENEINFIFIGRVMKIKGIEEYLNCALNLKKTYPKANFYIAGFIEESQYSQIINDYHVKGIVQYIGFQKNIKQWIEKCHCTILPSHGGEGVPNALLESAAMGRICVASNIHGSREVIDDNKTGFLFEARNADDLFKKIQMLIELDSSSLAAMGRLAREKMEQQFDRQIIINTYLNEIDEIKKLMKH</sequence>
<reference evidence="3 4" key="1">
    <citation type="submission" date="2016-05" db="EMBL/GenBank/DDBJ databases">
        <title>Paenibacillus oryzae. sp. nov., isolated from the rice root.</title>
        <authorList>
            <person name="Zhang J."/>
            <person name="Zhang X."/>
        </authorList>
    </citation>
    <scope>NUCLEOTIDE SEQUENCE [LARGE SCALE GENOMIC DNA]</scope>
    <source>
        <strain evidence="3 4">1DrF-4</strain>
    </source>
</reference>
<dbReference type="CDD" id="cd03808">
    <property type="entry name" value="GT4_CapM-like"/>
    <property type="match status" value="1"/>
</dbReference>
<dbReference type="STRING" id="1844972.A7K91_21330"/>
<dbReference type="Pfam" id="PF00534">
    <property type="entry name" value="Glycos_transf_1"/>
    <property type="match status" value="1"/>
</dbReference>
<organism evidence="3 4">
    <name type="scientific">Paenibacillus oryzae</name>
    <dbReference type="NCBI Taxonomy" id="1844972"/>
    <lineage>
        <taxon>Bacteria</taxon>
        <taxon>Bacillati</taxon>
        <taxon>Bacillota</taxon>
        <taxon>Bacilli</taxon>
        <taxon>Bacillales</taxon>
        <taxon>Paenibacillaceae</taxon>
        <taxon>Paenibacillus</taxon>
    </lineage>
</organism>
<dbReference type="EMBL" id="LYPA01000026">
    <property type="protein sequence ID" value="OBR68425.1"/>
    <property type="molecule type" value="Genomic_DNA"/>
</dbReference>
<protein>
    <submittedName>
        <fullName evidence="3">Capsular biosynthesis protein</fullName>
    </submittedName>
</protein>
<dbReference type="AlphaFoldDB" id="A0A1A5YSN5"/>
<feature type="domain" description="Glycosyl transferase family 1" evidence="1">
    <location>
        <begin position="191"/>
        <end position="347"/>
    </location>
</feature>
<comment type="caution">
    <text evidence="3">The sequence shown here is derived from an EMBL/GenBank/DDBJ whole genome shotgun (WGS) entry which is preliminary data.</text>
</comment>
<proteinExistence type="predicted"/>
<name>A0A1A5YSN5_9BACL</name>
<keyword evidence="4" id="KW-1185">Reference proteome</keyword>
<dbReference type="InterPro" id="IPR028098">
    <property type="entry name" value="Glyco_trans_4-like_N"/>
</dbReference>
<evidence type="ECO:0000313" key="4">
    <source>
        <dbReference type="Proteomes" id="UP000092024"/>
    </source>
</evidence>
<dbReference type="PANTHER" id="PTHR12526">
    <property type="entry name" value="GLYCOSYLTRANSFERASE"/>
    <property type="match status" value="1"/>
</dbReference>
<dbReference type="Proteomes" id="UP000092024">
    <property type="component" value="Unassembled WGS sequence"/>
</dbReference>
<gene>
    <name evidence="3" type="ORF">A7K91_21330</name>
</gene>
<evidence type="ECO:0000259" key="1">
    <source>
        <dbReference type="Pfam" id="PF00534"/>
    </source>
</evidence>
<dbReference type="Pfam" id="PF13477">
    <property type="entry name" value="Glyco_trans_4_2"/>
    <property type="match status" value="1"/>
</dbReference>
<dbReference type="InterPro" id="IPR001296">
    <property type="entry name" value="Glyco_trans_1"/>
</dbReference>